<accession>A0A8D4VQT9</accession>
<sequence length="76" mass="8406">MSSKCLKLDLLKTFLGNFEHTLDNKPNGQSMYTFTNGLVLNVYETGSVVFQGSETDGTLAKQIRAFIDSVNAPFLK</sequence>
<dbReference type="KEGG" id="moz:MoryE10_21730"/>
<reference evidence="1" key="1">
    <citation type="submission" date="2019-06" db="EMBL/GenBank/DDBJ databases">
        <title>Complete genome sequence of Methylogaea oryzae strain JCM16910.</title>
        <authorList>
            <person name="Asakawa S."/>
        </authorList>
    </citation>
    <scope>NUCLEOTIDE SEQUENCE</scope>
    <source>
        <strain evidence="1">E10</strain>
    </source>
</reference>
<gene>
    <name evidence="1" type="ORF">MoryE10_21730</name>
</gene>
<name>A0A8D4VQT9_9GAMM</name>
<keyword evidence="2" id="KW-1185">Reference proteome</keyword>
<dbReference type="AlphaFoldDB" id="A0A8D4VQT9"/>
<proteinExistence type="predicted"/>
<dbReference type="Proteomes" id="UP000824988">
    <property type="component" value="Chromosome"/>
</dbReference>
<evidence type="ECO:0000313" key="2">
    <source>
        <dbReference type="Proteomes" id="UP000824988"/>
    </source>
</evidence>
<dbReference type="EMBL" id="AP019782">
    <property type="protein sequence ID" value="BBL71567.1"/>
    <property type="molecule type" value="Genomic_DNA"/>
</dbReference>
<evidence type="ECO:0000313" key="1">
    <source>
        <dbReference type="EMBL" id="BBL71567.1"/>
    </source>
</evidence>
<protein>
    <submittedName>
        <fullName evidence="1">Uncharacterized protein</fullName>
    </submittedName>
</protein>
<organism evidence="1 2">
    <name type="scientific">Methylogaea oryzae</name>
    <dbReference type="NCBI Taxonomy" id="1295382"/>
    <lineage>
        <taxon>Bacteria</taxon>
        <taxon>Pseudomonadati</taxon>
        <taxon>Pseudomonadota</taxon>
        <taxon>Gammaproteobacteria</taxon>
        <taxon>Methylococcales</taxon>
        <taxon>Methylococcaceae</taxon>
        <taxon>Methylogaea</taxon>
    </lineage>
</organism>